<sequence>MTSLERRLNLGLSLSLLLLILGAWWLGHAALHRSADALVLSRLEHDADTLLANLRFLQDGQPRVAERHLPPVTRRPYSGHYQLLRTPSSIAWRSRSVWDFNLTAPLLPVGERTSWTQPGPDGQELLVWSAGYRRNGQEFTLTLAEDVRPIMGEIRGFEHTVALLALLGFFGMLLIQGWILKHVFALLAPLYRDIDRLEAGATGQLTESVPREFLPLVRKFNGLLAVQSARLMRSRQAAGNLAHALKGPLAVLLRALESDTATVLDRDSARAQCAQIEKLLERELRRARLSGAPAAGAWFDADAELGPLIRLLRQIYADKDLRIDWTTTHPDPLPFDREDMLELLGNLLDNACKWGRSWVRIMLGVKDGVCRIQVEDDGPGCPQPALSKILARGSRLDERTEGHGLGLSIVREILQLYCGDLHIGRSELGGLGVSVSLPLGARELTKTR</sequence>
<keyword evidence="7" id="KW-0418">Kinase</keyword>
<name>A0ABZ0S809_9GAMM</name>
<evidence type="ECO:0000313" key="13">
    <source>
        <dbReference type="Proteomes" id="UP001432180"/>
    </source>
</evidence>
<keyword evidence="8 10" id="KW-1133">Transmembrane helix</keyword>
<evidence type="ECO:0000256" key="7">
    <source>
        <dbReference type="ARBA" id="ARBA00022777"/>
    </source>
</evidence>
<dbReference type="InterPro" id="IPR050428">
    <property type="entry name" value="TCS_sensor_his_kinase"/>
</dbReference>
<dbReference type="EMBL" id="CP121472">
    <property type="protein sequence ID" value="WPL16381.1"/>
    <property type="molecule type" value="Genomic_DNA"/>
</dbReference>
<dbReference type="PANTHER" id="PTHR45436:SF5">
    <property type="entry name" value="SENSOR HISTIDINE KINASE TRCS"/>
    <property type="match status" value="1"/>
</dbReference>
<dbReference type="EC" id="2.7.13.3" evidence="3"/>
<keyword evidence="9 10" id="KW-0472">Membrane</keyword>
<protein>
    <recommendedName>
        <fullName evidence="3">histidine kinase</fullName>
        <ecNumber evidence="3">2.7.13.3</ecNumber>
    </recommendedName>
</protein>
<dbReference type="SUPFAM" id="SSF55874">
    <property type="entry name" value="ATPase domain of HSP90 chaperone/DNA topoisomerase II/histidine kinase"/>
    <property type="match status" value="1"/>
</dbReference>
<accession>A0ABZ0S809</accession>
<dbReference type="Gene3D" id="3.30.565.10">
    <property type="entry name" value="Histidine kinase-like ATPase, C-terminal domain"/>
    <property type="match status" value="1"/>
</dbReference>
<comment type="subcellular location">
    <subcellularLocation>
        <location evidence="2">Membrane</location>
    </subcellularLocation>
</comment>
<dbReference type="GO" id="GO:0004673">
    <property type="term" value="F:protein histidine kinase activity"/>
    <property type="evidence" value="ECO:0007669"/>
    <property type="project" value="UniProtKB-EC"/>
</dbReference>
<feature type="domain" description="Histidine kinase" evidence="11">
    <location>
        <begin position="240"/>
        <end position="441"/>
    </location>
</feature>
<evidence type="ECO:0000256" key="2">
    <source>
        <dbReference type="ARBA" id="ARBA00004370"/>
    </source>
</evidence>
<keyword evidence="5 12" id="KW-0808">Transferase</keyword>
<dbReference type="Pfam" id="PF02518">
    <property type="entry name" value="HATPase_c"/>
    <property type="match status" value="1"/>
</dbReference>
<evidence type="ECO:0000256" key="9">
    <source>
        <dbReference type="ARBA" id="ARBA00023136"/>
    </source>
</evidence>
<feature type="transmembrane region" description="Helical" evidence="10">
    <location>
        <begin position="161"/>
        <end position="180"/>
    </location>
</feature>
<dbReference type="RefSeq" id="WP_328986928.1">
    <property type="nucleotide sequence ID" value="NZ_CP121472.1"/>
</dbReference>
<keyword evidence="4" id="KW-0597">Phosphoprotein</keyword>
<dbReference type="SMART" id="SM00387">
    <property type="entry name" value="HATPase_c"/>
    <property type="match status" value="1"/>
</dbReference>
<evidence type="ECO:0000256" key="8">
    <source>
        <dbReference type="ARBA" id="ARBA00022989"/>
    </source>
</evidence>
<dbReference type="InterPro" id="IPR036890">
    <property type="entry name" value="HATPase_C_sf"/>
</dbReference>
<dbReference type="InterPro" id="IPR003594">
    <property type="entry name" value="HATPase_dom"/>
</dbReference>
<proteinExistence type="predicted"/>
<gene>
    <name evidence="12" type="primary">phoQ_1</name>
    <name evidence="12" type="ORF">Thiowin_01335</name>
</gene>
<dbReference type="PROSITE" id="PS50109">
    <property type="entry name" value="HIS_KIN"/>
    <property type="match status" value="1"/>
</dbReference>
<evidence type="ECO:0000256" key="6">
    <source>
        <dbReference type="ARBA" id="ARBA00022692"/>
    </source>
</evidence>
<evidence type="ECO:0000256" key="5">
    <source>
        <dbReference type="ARBA" id="ARBA00022679"/>
    </source>
</evidence>
<dbReference type="InterPro" id="IPR005467">
    <property type="entry name" value="His_kinase_dom"/>
</dbReference>
<keyword evidence="6 10" id="KW-0812">Transmembrane</keyword>
<keyword evidence="13" id="KW-1185">Reference proteome</keyword>
<comment type="catalytic activity">
    <reaction evidence="1">
        <text>ATP + protein L-histidine = ADP + protein N-phospho-L-histidine.</text>
        <dbReference type="EC" id="2.7.13.3"/>
    </reaction>
</comment>
<reference evidence="12 13" key="1">
    <citation type="journal article" date="2023" name="Microorganisms">
        <title>Thiorhodovibrio frisius and Trv. litoralis spp. nov., Two Novel Members from a Clade of Fastidious Purple Sulfur Bacteria That Exhibit Unique Red-Shifted Light-Harvesting Capabilities.</title>
        <authorList>
            <person name="Methner A."/>
            <person name="Kuzyk S.B."/>
            <person name="Petersen J."/>
            <person name="Bauer S."/>
            <person name="Brinkmann H."/>
            <person name="Sichau K."/>
            <person name="Wanner G."/>
            <person name="Wolf J."/>
            <person name="Neumann-Schaal M."/>
            <person name="Henke P."/>
            <person name="Tank M."/>
            <person name="Sproer C."/>
            <person name="Bunk B."/>
            <person name="Overmann J."/>
        </authorList>
    </citation>
    <scope>NUCLEOTIDE SEQUENCE [LARGE SCALE GENOMIC DNA]</scope>
    <source>
        <strain evidence="12 13">DSM 6702</strain>
    </source>
</reference>
<evidence type="ECO:0000256" key="1">
    <source>
        <dbReference type="ARBA" id="ARBA00000085"/>
    </source>
</evidence>
<dbReference type="Proteomes" id="UP001432180">
    <property type="component" value="Chromosome"/>
</dbReference>
<evidence type="ECO:0000259" key="11">
    <source>
        <dbReference type="PROSITE" id="PS50109"/>
    </source>
</evidence>
<evidence type="ECO:0000256" key="4">
    <source>
        <dbReference type="ARBA" id="ARBA00022553"/>
    </source>
</evidence>
<dbReference type="PANTHER" id="PTHR45436">
    <property type="entry name" value="SENSOR HISTIDINE KINASE YKOH"/>
    <property type="match status" value="1"/>
</dbReference>
<dbReference type="InterPro" id="IPR004358">
    <property type="entry name" value="Sig_transdc_His_kin-like_C"/>
</dbReference>
<organism evidence="12 13">
    <name type="scientific">Thiorhodovibrio winogradskyi</name>
    <dbReference type="NCBI Taxonomy" id="77007"/>
    <lineage>
        <taxon>Bacteria</taxon>
        <taxon>Pseudomonadati</taxon>
        <taxon>Pseudomonadota</taxon>
        <taxon>Gammaproteobacteria</taxon>
        <taxon>Chromatiales</taxon>
        <taxon>Chromatiaceae</taxon>
        <taxon>Thiorhodovibrio</taxon>
    </lineage>
</organism>
<evidence type="ECO:0000313" key="12">
    <source>
        <dbReference type="EMBL" id="WPL16381.1"/>
    </source>
</evidence>
<dbReference type="PRINTS" id="PR00344">
    <property type="entry name" value="BCTRLSENSOR"/>
</dbReference>
<evidence type="ECO:0000256" key="3">
    <source>
        <dbReference type="ARBA" id="ARBA00012438"/>
    </source>
</evidence>
<evidence type="ECO:0000256" key="10">
    <source>
        <dbReference type="SAM" id="Phobius"/>
    </source>
</evidence>